<dbReference type="PANTHER" id="PTHR38035:SF1">
    <property type="entry name" value="ANCILLARY SECYEG TRANSLOCON SUBUNIT"/>
    <property type="match status" value="1"/>
</dbReference>
<keyword evidence="11" id="KW-1185">Reference proteome</keyword>
<evidence type="ECO:0000256" key="7">
    <source>
        <dbReference type="ARBA" id="ARBA00023186"/>
    </source>
</evidence>
<feature type="domain" description="Ancillary SecYEG translocon subunit/Cell division coordinator CpoB TPR" evidence="9">
    <location>
        <begin position="15"/>
        <end position="201"/>
    </location>
</feature>
<keyword evidence="4 8" id="KW-0812">Transmembrane</keyword>
<keyword evidence="7" id="KW-0143">Chaperone</keyword>
<dbReference type="Pfam" id="PF09976">
    <property type="entry name" value="TPR_21"/>
    <property type="match status" value="1"/>
</dbReference>
<gene>
    <name evidence="10" type="ORF">SAMN04488540_102216</name>
</gene>
<feature type="transmembrane region" description="Helical" evidence="8">
    <location>
        <begin position="21"/>
        <end position="39"/>
    </location>
</feature>
<evidence type="ECO:0000256" key="2">
    <source>
        <dbReference type="ARBA" id="ARBA00004236"/>
    </source>
</evidence>
<dbReference type="Proteomes" id="UP000199527">
    <property type="component" value="Unassembled WGS sequence"/>
</dbReference>
<keyword evidence="6 8" id="KW-0472">Membrane</keyword>
<evidence type="ECO:0000256" key="1">
    <source>
        <dbReference type="ARBA" id="ARBA00004167"/>
    </source>
</evidence>
<evidence type="ECO:0000313" key="10">
    <source>
        <dbReference type="EMBL" id="SDI61034.1"/>
    </source>
</evidence>
<evidence type="ECO:0000256" key="8">
    <source>
        <dbReference type="SAM" id="Phobius"/>
    </source>
</evidence>
<dbReference type="PANTHER" id="PTHR38035">
    <property type="entry name" value="UPF0070 PROTEIN YFGM"/>
    <property type="match status" value="1"/>
</dbReference>
<name>A0A1G8LZA6_9GAMM</name>
<dbReference type="EMBL" id="FNEM01000002">
    <property type="protein sequence ID" value="SDI61034.1"/>
    <property type="molecule type" value="Genomic_DNA"/>
</dbReference>
<protein>
    <submittedName>
        <fullName evidence="10">Putative negative regulator of RcsB-dependent stress response</fullName>
    </submittedName>
</protein>
<keyword evidence="3" id="KW-1003">Cell membrane</keyword>
<keyword evidence="5 8" id="KW-1133">Transmembrane helix</keyword>
<dbReference type="InterPro" id="IPR026039">
    <property type="entry name" value="YfgM"/>
</dbReference>
<dbReference type="OrthoDB" id="9789675at2"/>
<evidence type="ECO:0000256" key="5">
    <source>
        <dbReference type="ARBA" id="ARBA00022989"/>
    </source>
</evidence>
<dbReference type="GO" id="GO:0044877">
    <property type="term" value="F:protein-containing complex binding"/>
    <property type="evidence" value="ECO:0007669"/>
    <property type="project" value="InterPro"/>
</dbReference>
<comment type="subcellular location">
    <subcellularLocation>
        <location evidence="2">Cell membrane</location>
    </subcellularLocation>
    <subcellularLocation>
        <location evidence="1">Membrane</location>
        <topology evidence="1">Single-pass membrane protein</topology>
    </subcellularLocation>
</comment>
<evidence type="ECO:0000256" key="6">
    <source>
        <dbReference type="ARBA" id="ARBA00023136"/>
    </source>
</evidence>
<sequence length="202" mass="21482">MEIYSTEEQQVEAIKSFWKEYGNSIIGGAVIGLAGLFGWNTYQDYQREQAEAASVAFEATIAQTGATDALTAAVDELTLSHGDSAYADLANLMLAKAAADSGDLTQANQRLTEVLASIDADFKPLVQLRLARVQMAQSDLDGALATLAGISNEAFVAQRDELKGDALKQQGDLQGAREAYLAAQTAGSSSQELQMKLDDLAI</sequence>
<reference evidence="11" key="1">
    <citation type="submission" date="2016-10" db="EMBL/GenBank/DDBJ databases">
        <authorList>
            <person name="Varghese N."/>
            <person name="Submissions S."/>
        </authorList>
    </citation>
    <scope>NUCLEOTIDE SEQUENCE [LARGE SCALE GENOMIC DNA]</scope>
    <source>
        <strain evidence="11">DSM 23317</strain>
    </source>
</reference>
<proteinExistence type="predicted"/>
<evidence type="ECO:0000259" key="9">
    <source>
        <dbReference type="Pfam" id="PF09976"/>
    </source>
</evidence>
<dbReference type="GO" id="GO:0005886">
    <property type="term" value="C:plasma membrane"/>
    <property type="evidence" value="ECO:0007669"/>
    <property type="project" value="UniProtKB-SubCell"/>
</dbReference>
<dbReference type="RefSeq" id="WP_090362013.1">
    <property type="nucleotide sequence ID" value="NZ_FNEM01000002.1"/>
</dbReference>
<dbReference type="InterPro" id="IPR018704">
    <property type="entry name" value="SecYEG/CpoB_TPR"/>
</dbReference>
<dbReference type="PIRSF" id="PIRSF006170">
    <property type="entry name" value="YfgM"/>
    <property type="match status" value="1"/>
</dbReference>
<accession>A0A1G8LZA6</accession>
<dbReference type="AlphaFoldDB" id="A0A1G8LZA6"/>
<evidence type="ECO:0000313" key="11">
    <source>
        <dbReference type="Proteomes" id="UP000199527"/>
    </source>
</evidence>
<organism evidence="10 11">
    <name type="scientific">Ferrimonas sediminum</name>
    <dbReference type="NCBI Taxonomy" id="718193"/>
    <lineage>
        <taxon>Bacteria</taxon>
        <taxon>Pseudomonadati</taxon>
        <taxon>Pseudomonadota</taxon>
        <taxon>Gammaproteobacteria</taxon>
        <taxon>Alteromonadales</taxon>
        <taxon>Ferrimonadaceae</taxon>
        <taxon>Ferrimonas</taxon>
    </lineage>
</organism>
<evidence type="ECO:0000256" key="4">
    <source>
        <dbReference type="ARBA" id="ARBA00022692"/>
    </source>
</evidence>
<evidence type="ECO:0000256" key="3">
    <source>
        <dbReference type="ARBA" id="ARBA00022475"/>
    </source>
</evidence>